<name>B0VFS5_CLOAI</name>
<dbReference type="STRING" id="459349.CLOAM1680"/>
<organism evidence="5 6">
    <name type="scientific">Cloacimonas acidaminovorans (strain Evry)</name>
    <dbReference type="NCBI Taxonomy" id="459349"/>
    <lineage>
        <taxon>Bacteria</taxon>
        <taxon>Pseudomonadati</taxon>
        <taxon>Candidatus Cloacimonadota</taxon>
        <taxon>Candidatus Cloacimonadia</taxon>
        <taxon>Candidatus Cloacimonadales</taxon>
        <taxon>Candidatus Cloacimonadaceae</taxon>
        <taxon>Candidatus Cloacimonas</taxon>
    </lineage>
</organism>
<dbReference type="EMBL" id="CU466930">
    <property type="protein sequence ID" value="CAO81516.1"/>
    <property type="molecule type" value="Genomic_DNA"/>
</dbReference>
<accession>B0VFS5</accession>
<comment type="similarity">
    <text evidence="1">Belongs to the glycosyltransferase 2 family.</text>
</comment>
<dbReference type="GO" id="GO:0016020">
    <property type="term" value="C:membrane"/>
    <property type="evidence" value="ECO:0007669"/>
    <property type="project" value="GOC"/>
</dbReference>
<dbReference type="PANTHER" id="PTHR43398">
    <property type="entry name" value="DOLICHOL-PHOSPHATE MANNOSYLTRANSFERASE SUBUNIT 1"/>
    <property type="match status" value="1"/>
</dbReference>
<evidence type="ECO:0000256" key="1">
    <source>
        <dbReference type="ARBA" id="ARBA00006739"/>
    </source>
</evidence>
<evidence type="ECO:0000313" key="5">
    <source>
        <dbReference type="EMBL" id="CAO81516.1"/>
    </source>
</evidence>
<evidence type="ECO:0000259" key="4">
    <source>
        <dbReference type="Pfam" id="PF00535"/>
    </source>
</evidence>
<evidence type="ECO:0000256" key="2">
    <source>
        <dbReference type="ARBA" id="ARBA00022676"/>
    </source>
</evidence>
<proteinExistence type="inferred from homology"/>
<dbReference type="SUPFAM" id="SSF53448">
    <property type="entry name" value="Nucleotide-diphospho-sugar transferases"/>
    <property type="match status" value="1"/>
</dbReference>
<gene>
    <name evidence="5" type="ordered locus">CLOAM1680</name>
</gene>
<keyword evidence="3 5" id="KW-0808">Transferase</keyword>
<dbReference type="Gene3D" id="3.90.550.10">
    <property type="entry name" value="Spore Coat Polysaccharide Biosynthesis Protein SpsA, Chain A"/>
    <property type="match status" value="1"/>
</dbReference>
<evidence type="ECO:0000256" key="3">
    <source>
        <dbReference type="ARBA" id="ARBA00022679"/>
    </source>
</evidence>
<dbReference type="AlphaFoldDB" id="B0VFS5"/>
<feature type="domain" description="Glycosyltransferase 2-like" evidence="4">
    <location>
        <begin position="5"/>
        <end position="168"/>
    </location>
</feature>
<dbReference type="RefSeq" id="WP_015425374.1">
    <property type="nucleotide sequence ID" value="NC_020449.1"/>
</dbReference>
<dbReference type="eggNOG" id="COG1216">
    <property type="taxonomic scope" value="Bacteria"/>
</dbReference>
<dbReference type="PANTHER" id="PTHR43398:SF1">
    <property type="entry name" value="DOLICHOL-PHOSPHATE MANNOSYLTRANSFERASE SUBUNIT 1"/>
    <property type="match status" value="1"/>
</dbReference>
<sequence>MKTLIIIPTYNEIDNIEKLLEQVLAKSETIEVLVIDDNSPDGTALRVKFMQSSEPRIHLLERPGKMGLGSAYVTGFKYALERDYDYIMEMDADFSHNPEDIPLLLNAAKKYDLVIGSRYCEGVNIIHWPIKRLLISYFASKYVRTITRMPVKDPTSGFKCFQRKVLENIDLDKILSDGYAFQIEMNFRAWVKGFHIKEIPIVFTERKNGVSKMSRKIVWEAAWMVWRLEVMKILGLLK</sequence>
<dbReference type="FunFam" id="3.90.550.10:FF:000122">
    <property type="entry name" value="Dolichol-phosphate mannosyltransferase subunit 1"/>
    <property type="match status" value="1"/>
</dbReference>
<keyword evidence="6" id="KW-1185">Reference proteome</keyword>
<dbReference type="HOGENOM" id="CLU_033536_13_0_0"/>
<dbReference type="InterPro" id="IPR029044">
    <property type="entry name" value="Nucleotide-diphossugar_trans"/>
</dbReference>
<dbReference type="KEGG" id="caci:CLOAM1680"/>
<dbReference type="OrthoDB" id="9810303at2"/>
<dbReference type="GO" id="GO:0009247">
    <property type="term" value="P:glycolipid biosynthetic process"/>
    <property type="evidence" value="ECO:0007669"/>
    <property type="project" value="TreeGrafter"/>
</dbReference>
<dbReference type="CDD" id="cd06442">
    <property type="entry name" value="DPM1_like"/>
    <property type="match status" value="1"/>
</dbReference>
<keyword evidence="2 5" id="KW-0328">Glycosyltransferase</keyword>
<dbReference type="CAZy" id="GT2">
    <property type="family name" value="Glycosyltransferase Family 2"/>
</dbReference>
<dbReference type="GO" id="GO:0004582">
    <property type="term" value="F:dolichyl-phosphate beta-D-mannosyltransferase activity"/>
    <property type="evidence" value="ECO:0007669"/>
    <property type="project" value="UniProtKB-EC"/>
</dbReference>
<dbReference type="InterPro" id="IPR039528">
    <property type="entry name" value="DPM1-like"/>
</dbReference>
<evidence type="ECO:0000313" key="6">
    <source>
        <dbReference type="Proteomes" id="UP000002019"/>
    </source>
</evidence>
<reference evidence="5 6" key="1">
    <citation type="journal article" date="2008" name="J. Bacteriol.">
        <title>'Candidatus Cloacamonas acidaminovorans': genome sequence reconstruction provides a first glimpse of a new bacterial division.</title>
        <authorList>
            <person name="Pelletier E."/>
            <person name="Kreimeyer A."/>
            <person name="Bocs S."/>
            <person name="Rouy Z."/>
            <person name="Gyapay G."/>
            <person name="Chouari R."/>
            <person name="Riviere D."/>
            <person name="Ganesan A."/>
            <person name="Daegelen P."/>
            <person name="Sghir A."/>
            <person name="Cohen G.N."/>
            <person name="Medigue C."/>
            <person name="Weissenbach J."/>
            <person name="Le Paslier D."/>
        </authorList>
    </citation>
    <scope>NUCLEOTIDE SEQUENCE [LARGE SCALE GENOMIC DNA]</scope>
    <source>
        <strain evidence="6">Evry</strain>
    </source>
</reference>
<dbReference type="Proteomes" id="UP000002019">
    <property type="component" value="Chromosome"/>
</dbReference>
<dbReference type="Pfam" id="PF00535">
    <property type="entry name" value="Glycos_transf_2"/>
    <property type="match status" value="1"/>
</dbReference>
<dbReference type="InterPro" id="IPR001173">
    <property type="entry name" value="Glyco_trans_2-like"/>
</dbReference>
<dbReference type="EC" id="2.4.1.83" evidence="5"/>
<protein>
    <submittedName>
        <fullName evidence="5">Glycosyl transferase, group 2 family protein</fullName>
        <ecNumber evidence="5">2.4.1.83</ecNumber>
    </submittedName>
</protein>